<protein>
    <recommendedName>
        <fullName evidence="1">CCHC-type domain-containing protein</fullName>
    </recommendedName>
</protein>
<keyword evidence="3" id="KW-1185">Reference proteome</keyword>
<dbReference type="Gene3D" id="4.10.60.10">
    <property type="entry name" value="Zinc finger, CCHC-type"/>
    <property type="match status" value="1"/>
</dbReference>
<gene>
    <name evidence="2" type="ORF">NQ318_004645</name>
</gene>
<proteinExistence type="predicted"/>
<name>A0AAV8Y6Q9_9CUCU</name>
<dbReference type="PANTHER" id="PTHR33198:SF20">
    <property type="entry name" value="RETROTRANSPOSON GAG DOMAIN-CONTAINING PROTEIN"/>
    <property type="match status" value="1"/>
</dbReference>
<evidence type="ECO:0000313" key="2">
    <source>
        <dbReference type="EMBL" id="KAJ8946510.1"/>
    </source>
</evidence>
<dbReference type="PANTHER" id="PTHR33198">
    <property type="entry name" value="ANK_REP_REGION DOMAIN-CONTAINING PROTEIN-RELATED"/>
    <property type="match status" value="1"/>
</dbReference>
<reference evidence="2" key="1">
    <citation type="journal article" date="2023" name="Insect Mol. Biol.">
        <title>Genome sequencing provides insights into the evolution of gene families encoding plant cell wall-degrading enzymes in longhorned beetles.</title>
        <authorList>
            <person name="Shin N.R."/>
            <person name="Okamura Y."/>
            <person name="Kirsch R."/>
            <person name="Pauchet Y."/>
        </authorList>
    </citation>
    <scope>NUCLEOTIDE SEQUENCE</scope>
    <source>
        <strain evidence="2">AMC_N1</strain>
    </source>
</reference>
<evidence type="ECO:0000313" key="3">
    <source>
        <dbReference type="Proteomes" id="UP001162162"/>
    </source>
</evidence>
<sequence>MNGTSQGTLPIQVTPPEKFNFTNPVSWPQWRKRFESYMAVTGQDSKSDGEKINILMYIMGEESEDVTLQFTQQPSTNIIFERFKFNSRVQNSGETIESFITSLHSLAEHCDYGMLKDQLIRDRIVVGMSDVKTSEKLQLRDKLTLTECITIAKQAELQAIQSKELLGRQTQINKISATRRFTGANKGFGNTARGTSTKATQEHGSAVKVSEEKGKTEKKCFFCGQQWHDRDRCPANKSTCKNCEKKGHWAVVCKNKKEPLKQKWRLKYKMGYNLLLRQCLDLYQFRFLNHLKLN</sequence>
<dbReference type="EMBL" id="JAPWTK010000183">
    <property type="protein sequence ID" value="KAJ8946510.1"/>
    <property type="molecule type" value="Genomic_DNA"/>
</dbReference>
<evidence type="ECO:0000259" key="1">
    <source>
        <dbReference type="SMART" id="SM00343"/>
    </source>
</evidence>
<dbReference type="SMART" id="SM00343">
    <property type="entry name" value="ZnF_C2HC"/>
    <property type="match status" value="2"/>
</dbReference>
<feature type="domain" description="CCHC-type" evidence="1">
    <location>
        <begin position="239"/>
        <end position="255"/>
    </location>
</feature>
<dbReference type="SUPFAM" id="SSF57756">
    <property type="entry name" value="Retrovirus zinc finger-like domains"/>
    <property type="match status" value="1"/>
</dbReference>
<dbReference type="AlphaFoldDB" id="A0AAV8Y6Q9"/>
<organism evidence="2 3">
    <name type="scientific">Aromia moschata</name>
    <dbReference type="NCBI Taxonomy" id="1265417"/>
    <lineage>
        <taxon>Eukaryota</taxon>
        <taxon>Metazoa</taxon>
        <taxon>Ecdysozoa</taxon>
        <taxon>Arthropoda</taxon>
        <taxon>Hexapoda</taxon>
        <taxon>Insecta</taxon>
        <taxon>Pterygota</taxon>
        <taxon>Neoptera</taxon>
        <taxon>Endopterygota</taxon>
        <taxon>Coleoptera</taxon>
        <taxon>Polyphaga</taxon>
        <taxon>Cucujiformia</taxon>
        <taxon>Chrysomeloidea</taxon>
        <taxon>Cerambycidae</taxon>
        <taxon>Cerambycinae</taxon>
        <taxon>Callichromatini</taxon>
        <taxon>Aromia</taxon>
    </lineage>
</organism>
<comment type="caution">
    <text evidence="2">The sequence shown here is derived from an EMBL/GenBank/DDBJ whole genome shotgun (WGS) entry which is preliminary data.</text>
</comment>
<dbReference type="GO" id="GO:0008270">
    <property type="term" value="F:zinc ion binding"/>
    <property type="evidence" value="ECO:0007669"/>
    <property type="project" value="InterPro"/>
</dbReference>
<accession>A0AAV8Y6Q9</accession>
<dbReference type="InterPro" id="IPR036875">
    <property type="entry name" value="Znf_CCHC_sf"/>
</dbReference>
<dbReference type="Proteomes" id="UP001162162">
    <property type="component" value="Unassembled WGS sequence"/>
</dbReference>
<dbReference type="GO" id="GO:0003676">
    <property type="term" value="F:nucleic acid binding"/>
    <property type="evidence" value="ECO:0007669"/>
    <property type="project" value="InterPro"/>
</dbReference>
<dbReference type="InterPro" id="IPR001878">
    <property type="entry name" value="Znf_CCHC"/>
</dbReference>
<feature type="domain" description="CCHC-type" evidence="1">
    <location>
        <begin position="219"/>
        <end position="235"/>
    </location>
</feature>